<dbReference type="InterPro" id="IPR031717">
    <property type="entry name" value="ODO-1/KGD_C"/>
</dbReference>
<dbReference type="CDD" id="cd02016">
    <property type="entry name" value="TPP_E1_OGDC_like"/>
    <property type="match status" value="1"/>
</dbReference>
<comment type="cofactor">
    <cofactor evidence="1">
        <name>thiamine diphosphate</name>
        <dbReference type="ChEBI" id="CHEBI:58937"/>
    </cofactor>
</comment>
<sequence>MYFCVHLDNRQDRELFMDKYSFLNSAHTSFFSELYDKYLQNPDSVEPSWRAFFQGFDFGTESAMDELDLEGYMGTNTPSTVDKQTKTSAAAINNGQQLEMPESLQKEFQVIRLIDGYRSRGHLFTKTNPVRDRRKYEPTLDIENFGLSESDLDTIFNAGEIIGIGASTLNDILKHLKSIYCDAIGVEYMYIRSPERIEWIQNYLNVNDNHPKFDSNHKKRILKKLNQAVSFESFLHTKYVGQKRFSLEGNESLIPALDSIIERAAEMGVEEFVMGMAHRGRLSVLTNIFGKAAKDIFSEFDGKDYEQEIFDGDVKYHLGWTSERKTDNGNLIKMNIAPNPSHLETVGAVVEGISRAKQDDRYPNDFSKVLPIIVHGDAAIAGQGVVYEVIQMEKLDGYRTNGTVHIVVNNQIGFTTNYLDARSSTYCTDIGKVTLSPVLHVNADDAEAVVHASLLALEYRMRFDRDIFLDLLGYRKYGHNEGDEPRFTQPKLYKAISNHDNGRDIYAAKLLKEGIIEEGYVKQLEEEYKASLEEELEDSRKEDKTEITPFMADEWKGFENVREWEMMESVDTTYDKEKLSKIAKVITELPKDKKFLRKVDKLITDRNKRFFETDNLDWAMGELLAYGTLLEEGFGVRMSGQDVERGTFSHRHAVLKVEESEEEVMLLNHLSDDQGRFQIYNSLLSEYAVVGFDYGYAMASPNTLTIWEAQFGDFSNGAQIMIDQYISAAEDKWKLQNGLVMLLPHGYEGQGAEHSSARMERYLQLCARDNMYMADVTTPAQMFHILRRQMKVNFRKPLVIFTPKSLLRHPKAVSTVDDLVNGSFQEVIDDAIADVKKIKSLVFCTGKFYYDLLAAQEEHDRDDVALVRIEQLFPLPFERMKEIIKKYKNADDLVWAQEEPRNMGAWSHLMMHFSDAHKLRVASRRFYASPAAGSAVRSKMRHQQVIDYVFDKNKDNMSKPQPKPKEKEENV</sequence>
<dbReference type="InterPro" id="IPR011603">
    <property type="entry name" value="2oxoglutarate_DH_E1"/>
</dbReference>
<evidence type="ECO:0000256" key="4">
    <source>
        <dbReference type="ARBA" id="ARBA00023052"/>
    </source>
</evidence>
<evidence type="ECO:0000256" key="2">
    <source>
        <dbReference type="ARBA" id="ARBA00012280"/>
    </source>
</evidence>
<dbReference type="Gene3D" id="3.40.50.11610">
    <property type="entry name" value="Multifunctional 2-oxoglutarate metabolism enzyme, C-terminal domain"/>
    <property type="match status" value="1"/>
</dbReference>
<dbReference type="GO" id="GO:0006099">
    <property type="term" value="P:tricarboxylic acid cycle"/>
    <property type="evidence" value="ECO:0007669"/>
    <property type="project" value="TreeGrafter"/>
</dbReference>
<feature type="region of interest" description="Disordered" evidence="5">
    <location>
        <begin position="951"/>
        <end position="971"/>
    </location>
</feature>
<dbReference type="PIRSF" id="PIRSF000157">
    <property type="entry name" value="Oxoglu_dh_E1"/>
    <property type="match status" value="1"/>
</dbReference>
<dbReference type="Gene3D" id="3.40.50.12470">
    <property type="match status" value="1"/>
</dbReference>
<dbReference type="GO" id="GO:0004591">
    <property type="term" value="F:oxoglutarate dehydrogenase (succinyl-transferring) activity"/>
    <property type="evidence" value="ECO:0007669"/>
    <property type="project" value="UniProtKB-EC"/>
</dbReference>
<dbReference type="EC" id="1.2.4.2" evidence="2"/>
<evidence type="ECO:0000256" key="1">
    <source>
        <dbReference type="ARBA" id="ARBA00001964"/>
    </source>
</evidence>
<dbReference type="Pfam" id="PF00676">
    <property type="entry name" value="E1_dh"/>
    <property type="match status" value="1"/>
</dbReference>
<dbReference type="InterPro" id="IPR032106">
    <property type="entry name" value="2-oxogl_dehyd_N"/>
</dbReference>
<name>A0A0F9N4G9_9ZZZZ</name>
<evidence type="ECO:0000256" key="5">
    <source>
        <dbReference type="SAM" id="MobiDB-lite"/>
    </source>
</evidence>
<dbReference type="InterPro" id="IPR005475">
    <property type="entry name" value="Transketolase-like_Pyr-bd"/>
</dbReference>
<dbReference type="SMART" id="SM00861">
    <property type="entry name" value="Transket_pyr"/>
    <property type="match status" value="1"/>
</dbReference>
<keyword evidence="3" id="KW-0560">Oxidoreductase</keyword>
<dbReference type="EMBL" id="LAZR01003985">
    <property type="protein sequence ID" value="KKN12854.1"/>
    <property type="molecule type" value="Genomic_DNA"/>
</dbReference>
<dbReference type="Gene3D" id="1.10.287.1150">
    <property type="entry name" value="TPP helical domain"/>
    <property type="match status" value="1"/>
</dbReference>
<feature type="domain" description="Transketolase-like pyrimidine-binding" evidence="6">
    <location>
        <begin position="616"/>
        <end position="809"/>
    </location>
</feature>
<keyword evidence="4" id="KW-0786">Thiamine pyrophosphate</keyword>
<dbReference type="Gene3D" id="3.40.50.970">
    <property type="match status" value="1"/>
</dbReference>
<dbReference type="NCBIfam" id="NF008907">
    <property type="entry name" value="PRK12270.1"/>
    <property type="match status" value="1"/>
</dbReference>
<dbReference type="SUPFAM" id="SSF52518">
    <property type="entry name" value="Thiamin diphosphate-binding fold (THDP-binding)"/>
    <property type="match status" value="2"/>
</dbReference>
<evidence type="ECO:0000313" key="7">
    <source>
        <dbReference type="EMBL" id="KKN12854.1"/>
    </source>
</evidence>
<protein>
    <recommendedName>
        <fullName evidence="2">oxoglutarate dehydrogenase (succinyl-transferring)</fullName>
        <ecNumber evidence="2">1.2.4.2</ecNumber>
    </recommendedName>
</protein>
<dbReference type="InterPro" id="IPR029061">
    <property type="entry name" value="THDP-binding"/>
</dbReference>
<dbReference type="NCBIfam" id="NF006914">
    <property type="entry name" value="PRK09404.1"/>
    <property type="match status" value="1"/>
</dbReference>
<dbReference type="InterPro" id="IPR042179">
    <property type="entry name" value="KGD_C_sf"/>
</dbReference>
<dbReference type="Pfam" id="PF16078">
    <property type="entry name" value="2-oxogl_dehyd_N"/>
    <property type="match status" value="1"/>
</dbReference>
<dbReference type="PANTHER" id="PTHR23152">
    <property type="entry name" value="2-OXOGLUTARATE DEHYDROGENASE"/>
    <property type="match status" value="1"/>
</dbReference>
<accession>A0A0F9N4G9</accession>
<dbReference type="GO" id="GO:0005829">
    <property type="term" value="C:cytosol"/>
    <property type="evidence" value="ECO:0007669"/>
    <property type="project" value="TreeGrafter"/>
</dbReference>
<dbReference type="AlphaFoldDB" id="A0A0F9N4G9"/>
<dbReference type="InterPro" id="IPR001017">
    <property type="entry name" value="DH_E1"/>
</dbReference>
<dbReference type="PANTHER" id="PTHR23152:SF4">
    <property type="entry name" value="2-OXOADIPATE DEHYDROGENASE COMPLEX COMPONENT E1"/>
    <property type="match status" value="1"/>
</dbReference>
<organism evidence="7">
    <name type="scientific">marine sediment metagenome</name>
    <dbReference type="NCBI Taxonomy" id="412755"/>
    <lineage>
        <taxon>unclassified sequences</taxon>
        <taxon>metagenomes</taxon>
        <taxon>ecological metagenomes</taxon>
    </lineage>
</organism>
<evidence type="ECO:0000256" key="3">
    <source>
        <dbReference type="ARBA" id="ARBA00023002"/>
    </source>
</evidence>
<proteinExistence type="predicted"/>
<reference evidence="7" key="1">
    <citation type="journal article" date="2015" name="Nature">
        <title>Complex archaea that bridge the gap between prokaryotes and eukaryotes.</title>
        <authorList>
            <person name="Spang A."/>
            <person name="Saw J.H."/>
            <person name="Jorgensen S.L."/>
            <person name="Zaremba-Niedzwiedzka K."/>
            <person name="Martijn J."/>
            <person name="Lind A.E."/>
            <person name="van Eijk R."/>
            <person name="Schleper C."/>
            <person name="Guy L."/>
            <person name="Ettema T.J."/>
        </authorList>
    </citation>
    <scope>NUCLEOTIDE SEQUENCE</scope>
</reference>
<dbReference type="Pfam" id="PF16870">
    <property type="entry name" value="OxoGdeHyase_C"/>
    <property type="match status" value="1"/>
</dbReference>
<dbReference type="Pfam" id="PF02779">
    <property type="entry name" value="Transket_pyr"/>
    <property type="match status" value="1"/>
</dbReference>
<dbReference type="GO" id="GO:0045252">
    <property type="term" value="C:oxoglutarate dehydrogenase complex"/>
    <property type="evidence" value="ECO:0007669"/>
    <property type="project" value="TreeGrafter"/>
</dbReference>
<dbReference type="NCBIfam" id="TIGR00239">
    <property type="entry name" value="2oxo_dh_E1"/>
    <property type="match status" value="1"/>
</dbReference>
<evidence type="ECO:0000259" key="6">
    <source>
        <dbReference type="SMART" id="SM00861"/>
    </source>
</evidence>
<comment type="caution">
    <text evidence="7">The sequence shown here is derived from an EMBL/GenBank/DDBJ whole genome shotgun (WGS) entry which is preliminary data.</text>
</comment>
<dbReference type="GO" id="GO:0030976">
    <property type="term" value="F:thiamine pyrophosphate binding"/>
    <property type="evidence" value="ECO:0007669"/>
    <property type="project" value="InterPro"/>
</dbReference>
<gene>
    <name evidence="7" type="ORF">LCGC14_1012250</name>
</gene>